<reference evidence="1 2" key="1">
    <citation type="submission" date="2016-03" db="EMBL/GenBank/DDBJ databases">
        <authorList>
            <person name="Montgomery M.T."/>
            <person name="Guerrero C.A."/>
            <person name="Mavrich T.N."/>
            <person name="Pope W.H."/>
            <person name="Garlena R.A."/>
            <person name="Russell D.A."/>
            <person name="Jacobs-Sera D."/>
            <person name="Hendrix R.W."/>
            <person name="Hatfull G.F."/>
        </authorList>
    </citation>
    <scope>NUCLEOTIDE SEQUENCE [LARGE SCALE GENOMIC DNA]</scope>
</reference>
<name>A0A166YC07_9CAUD</name>
<sequence length="42" mass="4654">MNMDDTLLLKQVQVDVDTLRDESANGQAVYTPNAWTKSGNVD</sequence>
<dbReference type="KEGG" id="vg:28802760"/>
<proteinExistence type="predicted"/>
<protein>
    <submittedName>
        <fullName evidence="1">Uncharacterized protein</fullName>
    </submittedName>
</protein>
<evidence type="ECO:0000313" key="1">
    <source>
        <dbReference type="EMBL" id="ANA86857.1"/>
    </source>
</evidence>
<dbReference type="GeneID" id="28802760"/>
<evidence type="ECO:0000313" key="2">
    <source>
        <dbReference type="Proteomes" id="UP000201796"/>
    </source>
</evidence>
<accession>A0A166YC07</accession>
<organism evidence="1 2">
    <name type="scientific">Gordonia phage Bachita</name>
    <dbReference type="NCBI Taxonomy" id="1838061"/>
    <lineage>
        <taxon>Viruses</taxon>
        <taxon>Duplodnaviria</taxon>
        <taxon>Heunggongvirae</taxon>
        <taxon>Uroviricota</taxon>
        <taxon>Caudoviricetes</taxon>
        <taxon>Smoothievirus</taxon>
        <taxon>Smoothievirus bachita</taxon>
    </lineage>
</organism>
<keyword evidence="2" id="KW-1185">Reference proteome</keyword>
<gene>
    <name evidence="1" type="primary">183</name>
    <name evidence="1" type="ORF">PBI_BACHITA_183</name>
</gene>
<dbReference type="Proteomes" id="UP000201796">
    <property type="component" value="Segment"/>
</dbReference>
<dbReference type="RefSeq" id="YP_009276294.1">
    <property type="nucleotide sequence ID" value="NC_030936.1"/>
</dbReference>
<dbReference type="EMBL" id="KU998247">
    <property type="protein sequence ID" value="ANA86857.1"/>
    <property type="molecule type" value="Genomic_DNA"/>
</dbReference>